<dbReference type="VEuPathDB" id="VectorBase:ISCW004112"/>
<dbReference type="EMBL" id="DS714338">
    <property type="protein sequence ID" value="EEC06097.1"/>
    <property type="molecule type" value="Genomic_DNA"/>
</dbReference>
<evidence type="ECO:0000313" key="1">
    <source>
        <dbReference type="EMBL" id="EEC06097.1"/>
    </source>
</evidence>
<dbReference type="InParanoid" id="B7PHM5"/>
<dbReference type="EnsemblMetazoa" id="ISCW004112-RA">
    <property type="protein sequence ID" value="ISCW004112-PA"/>
    <property type="gene ID" value="ISCW004112"/>
</dbReference>
<evidence type="ECO:0000313" key="2">
    <source>
        <dbReference type="EnsemblMetazoa" id="ISCW004112-PA"/>
    </source>
</evidence>
<reference evidence="1 3" key="1">
    <citation type="submission" date="2008-03" db="EMBL/GenBank/DDBJ databases">
        <title>Annotation of Ixodes scapularis.</title>
        <authorList>
            <consortium name="Ixodes scapularis Genome Project Consortium"/>
            <person name="Caler E."/>
            <person name="Hannick L.I."/>
            <person name="Bidwell S."/>
            <person name="Joardar V."/>
            <person name="Thiagarajan M."/>
            <person name="Amedeo P."/>
            <person name="Galinsky K.J."/>
            <person name="Schobel S."/>
            <person name="Inman J."/>
            <person name="Hostetler J."/>
            <person name="Miller J."/>
            <person name="Hammond M."/>
            <person name="Megy K."/>
            <person name="Lawson D."/>
            <person name="Kodira C."/>
            <person name="Sutton G."/>
            <person name="Meyer J."/>
            <person name="Hill C.A."/>
            <person name="Birren B."/>
            <person name="Nene V."/>
            <person name="Collins F."/>
            <person name="Alarcon-Chaidez F."/>
            <person name="Wikel S."/>
            <person name="Strausberg R."/>
        </authorList>
    </citation>
    <scope>NUCLEOTIDE SEQUENCE [LARGE SCALE GENOMIC DNA]</scope>
    <source>
        <strain evidence="3">Wikel</strain>
        <strain evidence="1">Wikel colony</strain>
    </source>
</reference>
<sequence length="118" mass="13086">MVHWYIEHKGLCLEGLVKFLRTTSKASVSSSLCKWSSSLTSFLSSAIAPRRTCSPSVNSVAQTVLRSFSCLVSLEASASNWPLHLEPSALTSSLHRFRLDCSEMMSLEIFPMALFISR</sequence>
<dbReference type="EMBL" id="ABJB010020105">
    <property type="status" value="NOT_ANNOTATED_CDS"/>
    <property type="molecule type" value="Genomic_DNA"/>
</dbReference>
<proteinExistence type="predicted"/>
<dbReference type="Proteomes" id="UP000001555">
    <property type="component" value="Unassembled WGS sequence"/>
</dbReference>
<name>B7PHM5_IXOSC</name>
<keyword evidence="3" id="KW-1185">Reference proteome</keyword>
<evidence type="ECO:0000313" key="3">
    <source>
        <dbReference type="Proteomes" id="UP000001555"/>
    </source>
</evidence>
<dbReference type="AlphaFoldDB" id="B7PHM5"/>
<dbReference type="HOGENOM" id="CLU_2075732_0_0_1"/>
<dbReference type="VEuPathDB" id="VectorBase:ISCI004112"/>
<dbReference type="PaxDb" id="6945-B7PHM5"/>
<protein>
    <submittedName>
        <fullName evidence="1 2">Uncharacterized protein</fullName>
    </submittedName>
</protein>
<reference evidence="2" key="2">
    <citation type="submission" date="2020-05" db="UniProtKB">
        <authorList>
            <consortium name="EnsemblMetazoa"/>
        </authorList>
    </citation>
    <scope>IDENTIFICATION</scope>
    <source>
        <strain evidence="2">wikel</strain>
    </source>
</reference>
<organism>
    <name type="scientific">Ixodes scapularis</name>
    <name type="common">Black-legged tick</name>
    <name type="synonym">Deer tick</name>
    <dbReference type="NCBI Taxonomy" id="6945"/>
    <lineage>
        <taxon>Eukaryota</taxon>
        <taxon>Metazoa</taxon>
        <taxon>Ecdysozoa</taxon>
        <taxon>Arthropoda</taxon>
        <taxon>Chelicerata</taxon>
        <taxon>Arachnida</taxon>
        <taxon>Acari</taxon>
        <taxon>Parasitiformes</taxon>
        <taxon>Ixodida</taxon>
        <taxon>Ixodoidea</taxon>
        <taxon>Ixodidae</taxon>
        <taxon>Ixodinae</taxon>
        <taxon>Ixodes</taxon>
    </lineage>
</organism>
<accession>B7PHM5</accession>
<gene>
    <name evidence="1" type="ORF">IscW_ISCW004112</name>
</gene>